<dbReference type="InterPro" id="IPR000878">
    <property type="entry name" value="4pyrrol_Mease"/>
</dbReference>
<accession>A0ABS0H675</accession>
<feature type="domain" description="Tetrapyrrole methylase" evidence="1">
    <location>
        <begin position="14"/>
        <end position="216"/>
    </location>
</feature>
<dbReference type="InterPro" id="IPR014777">
    <property type="entry name" value="4pyrrole_Mease_sub1"/>
</dbReference>
<dbReference type="Proteomes" id="UP000638560">
    <property type="component" value="Unassembled WGS sequence"/>
</dbReference>
<dbReference type="Gene3D" id="3.40.1010.10">
    <property type="entry name" value="Cobalt-precorrin-4 Transmethylase, Domain 1"/>
    <property type="match status" value="1"/>
</dbReference>
<proteinExistence type="predicted"/>
<name>A0ABS0H675_9ACTN</name>
<dbReference type="InterPro" id="IPR035996">
    <property type="entry name" value="4pyrrol_Methylase_sf"/>
</dbReference>
<dbReference type="EMBL" id="JADPUN010000306">
    <property type="protein sequence ID" value="MBF9133952.1"/>
    <property type="molecule type" value="Genomic_DNA"/>
</dbReference>
<gene>
    <name evidence="2" type="ORF">I0C86_34200</name>
</gene>
<dbReference type="Pfam" id="PF00590">
    <property type="entry name" value="TP_methylase"/>
    <property type="match status" value="1"/>
</dbReference>
<dbReference type="CDD" id="cd19916">
    <property type="entry name" value="OphMA_like"/>
    <property type="match status" value="1"/>
</dbReference>
<dbReference type="SUPFAM" id="SSF53790">
    <property type="entry name" value="Tetrapyrrole methylase"/>
    <property type="match status" value="1"/>
</dbReference>
<protein>
    <recommendedName>
        <fullName evidence="1">Tetrapyrrole methylase domain-containing protein</fullName>
    </recommendedName>
</protein>
<evidence type="ECO:0000259" key="1">
    <source>
        <dbReference type="Pfam" id="PF00590"/>
    </source>
</evidence>
<evidence type="ECO:0000313" key="2">
    <source>
        <dbReference type="EMBL" id="MBF9133952.1"/>
    </source>
</evidence>
<reference evidence="2 3" key="1">
    <citation type="submission" date="2020-11" db="EMBL/GenBank/DDBJ databases">
        <title>A novel isolate from a Black sea contaminated sediment with potential to produce alkanes: Plantactinospora alkalitolerans sp. nov.</title>
        <authorList>
            <person name="Carro L."/>
            <person name="Veyisoglu A."/>
            <person name="Guven K."/>
            <person name="Schumann P."/>
            <person name="Klenk H.-P."/>
            <person name="Sahin N."/>
        </authorList>
    </citation>
    <scope>NUCLEOTIDE SEQUENCE [LARGE SCALE GENOMIC DNA]</scope>
    <source>
        <strain evidence="2 3">S1510</strain>
    </source>
</reference>
<dbReference type="RefSeq" id="WP_196205449.1">
    <property type="nucleotide sequence ID" value="NZ_JADPUN010000306.1"/>
</dbReference>
<sequence>MTRTDSPGPAPFDIAVVGLGILGVRHITAETTDVIRRCSRVFLVDATFGVEEHLRTLNPNVTSLLHLYGLGKPRLGSYQSMAAAVVSAAVEESPVCFATYGHPQMYCHPTALIRNAGKLLGLRVDVLAGVSSLDTLLIDVGYDISAHGLQIYDATDIVLRQRPLQNDVACVLWQTTTFADPTFRLAVPDAERLSRLRDHLLRFYPPEHRVFVVFSRTHPALEPVVTGHRLSHLAEALSSGPQSGTLFIPPVHSRPATDSQIIEVLRDAYQDGP</sequence>
<organism evidence="2 3">
    <name type="scientific">Plantactinospora alkalitolerans</name>
    <dbReference type="NCBI Taxonomy" id="2789879"/>
    <lineage>
        <taxon>Bacteria</taxon>
        <taxon>Bacillati</taxon>
        <taxon>Actinomycetota</taxon>
        <taxon>Actinomycetes</taxon>
        <taxon>Micromonosporales</taxon>
        <taxon>Micromonosporaceae</taxon>
        <taxon>Plantactinospora</taxon>
    </lineage>
</organism>
<comment type="caution">
    <text evidence="2">The sequence shown here is derived from an EMBL/GenBank/DDBJ whole genome shotgun (WGS) entry which is preliminary data.</text>
</comment>
<evidence type="ECO:0000313" key="3">
    <source>
        <dbReference type="Proteomes" id="UP000638560"/>
    </source>
</evidence>
<keyword evidence="3" id="KW-1185">Reference proteome</keyword>